<evidence type="ECO:0000259" key="2">
    <source>
        <dbReference type="Pfam" id="PF14420"/>
    </source>
</evidence>
<feature type="compositionally biased region" description="Basic residues" evidence="1">
    <location>
        <begin position="151"/>
        <end position="161"/>
    </location>
</feature>
<protein>
    <recommendedName>
        <fullName evidence="2">Clr5 domain-containing protein</fullName>
    </recommendedName>
</protein>
<dbReference type="STRING" id="91928.A0A0D1ZMF4"/>
<accession>A0A0D1ZMF4</accession>
<evidence type="ECO:0000313" key="3">
    <source>
        <dbReference type="EMBL" id="KIW13977.1"/>
    </source>
</evidence>
<dbReference type="Proteomes" id="UP000053328">
    <property type="component" value="Unassembled WGS sequence"/>
</dbReference>
<name>A0A0D1ZMF4_9EURO</name>
<evidence type="ECO:0000256" key="1">
    <source>
        <dbReference type="SAM" id="MobiDB-lite"/>
    </source>
</evidence>
<dbReference type="EMBL" id="KN847496">
    <property type="protein sequence ID" value="KIW13977.1"/>
    <property type="molecule type" value="Genomic_DNA"/>
</dbReference>
<dbReference type="Gene3D" id="1.25.40.10">
    <property type="entry name" value="Tetratricopeptide repeat domain"/>
    <property type="match status" value="1"/>
</dbReference>
<sequence>MTSALMPAYTDRVAYGSHSARYSHHPYHQERPPLLSTDVDAIVGTAHVQKAGAFVPRTAEDWNVHRDVISSLYEELPLREVQRIMETNYNFKATKRMYNTRLKRWDIWKNYRAEEKEELAGRIAQAHVENRPIDTINFRNKPVKVNRVLRHCRTTARKRRGSTTLEVSKVKKGKGSEASSEDSTDSNRGSTDRDEMVRVPRSLGVNMTRRTPRSGSSSSGFVLLTPESGDTSATILTPSASGLSDNEVVPYITGGQATQEDQVPSPDPPIFPAKGPINVELILNQTQTYYLAHLESIRSEATDIYNVTAASNLFWSNVKSAIYFLKMKTPTLAWPLFNEACGLVGDVLSNSPILFLNSVFAVLSPVNTRICPLARSTLLRHLSNMASIKLTPLHPLAILFREIAQEDEFGFTSETAMLVTLNLLRQHLGGDHTGTFTVQRSLISLLRRDQRLVEAKQQSEELVRTTEQALVSQVGLAIQAKKPTSISMTELCIAMTELVHVYIDMKEYAVAKDICDKVIQNYKMIQGPSFPDSRAAYAMEDMAQLSEQLGDNGGATYWLGQAMEASCLLRGESDAATQHVKNKMDELVKKMVVTCG</sequence>
<dbReference type="InterPro" id="IPR025676">
    <property type="entry name" value="Clr5_dom"/>
</dbReference>
<feature type="region of interest" description="Disordered" evidence="1">
    <location>
        <begin position="151"/>
        <end position="222"/>
    </location>
</feature>
<gene>
    <name evidence="3" type="ORF">PV08_06758</name>
</gene>
<dbReference type="InterPro" id="IPR011990">
    <property type="entry name" value="TPR-like_helical_dom_sf"/>
</dbReference>
<dbReference type="GeneID" id="27333841"/>
<dbReference type="PANTHER" id="PTHR38788">
    <property type="entry name" value="CLR5 DOMAIN-CONTAINING PROTEIN"/>
    <property type="match status" value="1"/>
</dbReference>
<dbReference type="RefSeq" id="XP_016234193.1">
    <property type="nucleotide sequence ID" value="XM_016381091.1"/>
</dbReference>
<dbReference type="Pfam" id="PF14420">
    <property type="entry name" value="Clr5"/>
    <property type="match status" value="1"/>
</dbReference>
<dbReference type="VEuPathDB" id="FungiDB:PV08_06758"/>
<proteinExistence type="predicted"/>
<dbReference type="OrthoDB" id="539213at2759"/>
<reference evidence="3 4" key="1">
    <citation type="submission" date="2015-01" db="EMBL/GenBank/DDBJ databases">
        <title>The Genome Sequence of Exophiala spinifera CBS89968.</title>
        <authorList>
            <consortium name="The Broad Institute Genomics Platform"/>
            <person name="Cuomo C."/>
            <person name="de Hoog S."/>
            <person name="Gorbushina A."/>
            <person name="Stielow B."/>
            <person name="Teixiera M."/>
            <person name="Abouelleil A."/>
            <person name="Chapman S.B."/>
            <person name="Priest M."/>
            <person name="Young S.K."/>
            <person name="Wortman J."/>
            <person name="Nusbaum C."/>
            <person name="Birren B."/>
        </authorList>
    </citation>
    <scope>NUCLEOTIDE SEQUENCE [LARGE SCALE GENOMIC DNA]</scope>
    <source>
        <strain evidence="3 4">CBS 89968</strain>
    </source>
</reference>
<dbReference type="HOGENOM" id="CLU_031973_0_0_1"/>
<dbReference type="AlphaFoldDB" id="A0A0D1ZMF4"/>
<dbReference type="PANTHER" id="PTHR38788:SF3">
    <property type="entry name" value="CLR5 DOMAIN-CONTAINING PROTEIN"/>
    <property type="match status" value="1"/>
</dbReference>
<keyword evidence="4" id="KW-1185">Reference proteome</keyword>
<organism evidence="3 4">
    <name type="scientific">Exophiala spinifera</name>
    <dbReference type="NCBI Taxonomy" id="91928"/>
    <lineage>
        <taxon>Eukaryota</taxon>
        <taxon>Fungi</taxon>
        <taxon>Dikarya</taxon>
        <taxon>Ascomycota</taxon>
        <taxon>Pezizomycotina</taxon>
        <taxon>Eurotiomycetes</taxon>
        <taxon>Chaetothyriomycetidae</taxon>
        <taxon>Chaetothyriales</taxon>
        <taxon>Herpotrichiellaceae</taxon>
        <taxon>Exophiala</taxon>
    </lineage>
</organism>
<evidence type="ECO:0000313" key="4">
    <source>
        <dbReference type="Proteomes" id="UP000053328"/>
    </source>
</evidence>
<feature type="domain" description="Clr5" evidence="2">
    <location>
        <begin position="59"/>
        <end position="107"/>
    </location>
</feature>